<dbReference type="EMBL" id="BSXV01000247">
    <property type="protein sequence ID" value="GME88248.1"/>
    <property type="molecule type" value="Genomic_DNA"/>
</dbReference>
<evidence type="ECO:0000313" key="2">
    <source>
        <dbReference type="Proteomes" id="UP001165101"/>
    </source>
</evidence>
<name>A0ACB5TGC3_CANBO</name>
<accession>A0ACB5TGC3</accession>
<evidence type="ECO:0000313" key="1">
    <source>
        <dbReference type="EMBL" id="GME88248.1"/>
    </source>
</evidence>
<proteinExistence type="predicted"/>
<sequence length="864" mass="101923">MSINDTSASTTTGKNNNNNNNNNILTTPLSSPKKDNITILNDSLLKIQEKTFVNWINYQFLINGLNDEINNLTKDIKDSLIIYKLLNLLYRNTNINDDNSDDNDNSDDLIIPEHLNPKLNVQFISNWNKLLNYLKKRLNLKLFNISSQDILDSNLKLILILIWQIIQNNLINFKYLNTSNSNIIHDEKEIKLLILNFIKSSNNSKFNISINNWNNLNNGIIILNLIHNKFNSNLFKLNDLNNFENFENFELILEIGEKFYNIPKLINSIDFINNKIDENSIIIYLSFWFNYYNKNLQNTENLKNIQNLELIDQSSIISNDNIEDNNNNDQIELSIIKTNKKLLKLRFQTFIKIISIIINFKNNYNKQFLKIKLLIDSNLNYFKNKNNIKDLKQLKKYYDKLIEFKNSKKLIILKEIFKLKSILIELNLILNNYNLPKFKPIFEFSISKIDEIFKELNYTEDELFNYIINEFKKISNSISIEFYSISNQLDMELNILHCDLDTIEDDNSQDQVKNLTPIYNKLKSLDNLFENLKIIINNLKDNFEYINDVFNNYKFDELLNKFNYIEFDLKNLKEIILDRLTFIDSQFAIKDDVLKILLSTYHETDSIKEEKLIDNLNDNFKNIKVNETSNKIKIKFNQEEINNFEKIFNKFDNGDKNYLTKNEFLKTLKYIYPNIKEDYSKELFEIAYENSNSILRGIKFDGLLEILNYMINGDDDNNNNDNNNDDDDDDTDFDKFKNLNIDKEIENEINKPSNTSIKSNGTLTHHHFDETSIILNDDSIDITGDLIVNTFKEISNGKNYLTDLDLKEIDISNENIKKINSILNNLIPNNNNNNNDSNNNSLNFNYLKFFDNINESEIYYQSTF</sequence>
<protein>
    <submittedName>
        <fullName evidence="1">Unnamed protein product</fullName>
    </submittedName>
</protein>
<organism evidence="1 2">
    <name type="scientific">Candida boidinii</name>
    <name type="common">Yeast</name>
    <dbReference type="NCBI Taxonomy" id="5477"/>
    <lineage>
        <taxon>Eukaryota</taxon>
        <taxon>Fungi</taxon>
        <taxon>Dikarya</taxon>
        <taxon>Ascomycota</taxon>
        <taxon>Saccharomycotina</taxon>
        <taxon>Pichiomycetes</taxon>
        <taxon>Pichiales</taxon>
        <taxon>Pichiaceae</taxon>
        <taxon>Ogataea</taxon>
        <taxon>Ogataea/Candida clade</taxon>
    </lineage>
</organism>
<keyword evidence="2" id="KW-1185">Reference proteome</keyword>
<reference evidence="1" key="1">
    <citation type="submission" date="2023-04" db="EMBL/GenBank/DDBJ databases">
        <title>Candida boidinii NBRC 1967.</title>
        <authorList>
            <person name="Ichikawa N."/>
            <person name="Sato H."/>
            <person name="Tonouchi N."/>
        </authorList>
    </citation>
    <scope>NUCLEOTIDE SEQUENCE</scope>
    <source>
        <strain evidence="1">NBRC 1967</strain>
    </source>
</reference>
<gene>
    <name evidence="1" type="ORF">Cboi01_000079700</name>
</gene>
<comment type="caution">
    <text evidence="1">The sequence shown here is derived from an EMBL/GenBank/DDBJ whole genome shotgun (WGS) entry which is preliminary data.</text>
</comment>
<dbReference type="Proteomes" id="UP001165101">
    <property type="component" value="Unassembled WGS sequence"/>
</dbReference>